<organism evidence="12 13">
    <name type="scientific">Desulfuromonas versatilis</name>
    <dbReference type="NCBI Taxonomy" id="2802975"/>
    <lineage>
        <taxon>Bacteria</taxon>
        <taxon>Pseudomonadati</taxon>
        <taxon>Thermodesulfobacteriota</taxon>
        <taxon>Desulfuromonadia</taxon>
        <taxon>Desulfuromonadales</taxon>
        <taxon>Desulfuromonadaceae</taxon>
        <taxon>Desulfuromonas</taxon>
    </lineage>
</organism>
<dbReference type="PROSITE" id="PS51712">
    <property type="entry name" value="G_ENGA"/>
    <property type="match status" value="2"/>
</dbReference>
<dbReference type="PANTHER" id="PTHR43834">
    <property type="entry name" value="GTPASE DER"/>
    <property type="match status" value="1"/>
</dbReference>
<feature type="binding site" evidence="8">
    <location>
        <begin position="119"/>
        <end position="122"/>
    </location>
    <ligand>
        <name>GTP</name>
        <dbReference type="ChEBI" id="CHEBI:37565"/>
        <label>1</label>
    </ligand>
</feature>
<evidence type="ECO:0000256" key="1">
    <source>
        <dbReference type="ARBA" id="ARBA00008279"/>
    </source>
</evidence>
<dbReference type="InterPro" id="IPR016484">
    <property type="entry name" value="GTPase_Der"/>
</dbReference>
<dbReference type="Gene3D" id="3.30.300.20">
    <property type="match status" value="1"/>
</dbReference>
<dbReference type="InterPro" id="IPR032859">
    <property type="entry name" value="KH_dom-like"/>
</dbReference>
<keyword evidence="4 10" id="KW-0677">Repeat</keyword>
<evidence type="ECO:0000256" key="2">
    <source>
        <dbReference type="ARBA" id="ARBA00020953"/>
    </source>
</evidence>
<dbReference type="InterPro" id="IPR031166">
    <property type="entry name" value="G_ENGA"/>
</dbReference>
<dbReference type="Proteomes" id="UP001319827">
    <property type="component" value="Chromosome"/>
</dbReference>
<proteinExistence type="inferred from homology"/>
<dbReference type="CDD" id="cd01895">
    <property type="entry name" value="EngA2"/>
    <property type="match status" value="1"/>
</dbReference>
<evidence type="ECO:0000256" key="10">
    <source>
        <dbReference type="RuleBase" id="RU004481"/>
    </source>
</evidence>
<feature type="domain" description="EngA-type G" evidence="11">
    <location>
        <begin position="3"/>
        <end position="167"/>
    </location>
</feature>
<evidence type="ECO:0000256" key="5">
    <source>
        <dbReference type="ARBA" id="ARBA00022741"/>
    </source>
</evidence>
<protein>
    <recommendedName>
        <fullName evidence="2 8">GTPase Der</fullName>
    </recommendedName>
    <alternativeName>
        <fullName evidence="7 8">GTP-binding protein EngA</fullName>
    </alternativeName>
</protein>
<evidence type="ECO:0000256" key="6">
    <source>
        <dbReference type="ARBA" id="ARBA00023134"/>
    </source>
</evidence>
<comment type="similarity">
    <text evidence="1 8 9 10">Belongs to the TRAFAC class TrmE-Era-EngA-EngB-Septin-like GTPase superfamily. EngA (Der) GTPase family.</text>
</comment>
<evidence type="ECO:0000259" key="11">
    <source>
        <dbReference type="PROSITE" id="PS51712"/>
    </source>
</evidence>
<dbReference type="HAMAP" id="MF_00195">
    <property type="entry name" value="GTPase_Der"/>
    <property type="match status" value="1"/>
</dbReference>
<dbReference type="InterPro" id="IPR015946">
    <property type="entry name" value="KH_dom-like_a/b"/>
</dbReference>
<evidence type="ECO:0000313" key="13">
    <source>
        <dbReference type="Proteomes" id="UP001319827"/>
    </source>
</evidence>
<keyword evidence="6 8" id="KW-0342">GTP-binding</keyword>
<feature type="binding site" evidence="8">
    <location>
        <begin position="294"/>
        <end position="297"/>
    </location>
    <ligand>
        <name>GTP</name>
        <dbReference type="ChEBI" id="CHEBI:37565"/>
        <label>2</label>
    </ligand>
</feature>
<dbReference type="NCBIfam" id="TIGR00231">
    <property type="entry name" value="small_GTP"/>
    <property type="match status" value="2"/>
</dbReference>
<name>A0ABN6DYW7_9BACT</name>
<dbReference type="NCBIfam" id="TIGR03594">
    <property type="entry name" value="GTPase_EngA"/>
    <property type="match status" value="1"/>
</dbReference>
<gene>
    <name evidence="8 12" type="primary">der</name>
    <name evidence="12" type="ORF">DESUT3_21980</name>
</gene>
<dbReference type="EMBL" id="AP024355">
    <property type="protein sequence ID" value="BCR05129.1"/>
    <property type="molecule type" value="Genomic_DNA"/>
</dbReference>
<dbReference type="Gene3D" id="3.40.50.300">
    <property type="entry name" value="P-loop containing nucleotide triphosphate hydrolases"/>
    <property type="match status" value="2"/>
</dbReference>
<dbReference type="RefSeq" id="WP_221248553.1">
    <property type="nucleotide sequence ID" value="NZ_AP024355.1"/>
</dbReference>
<dbReference type="PANTHER" id="PTHR43834:SF6">
    <property type="entry name" value="GTPASE DER"/>
    <property type="match status" value="1"/>
</dbReference>
<comment type="subunit">
    <text evidence="8">Associates with the 50S ribosomal subunit.</text>
</comment>
<evidence type="ECO:0000256" key="9">
    <source>
        <dbReference type="PROSITE-ProRule" id="PRU01049"/>
    </source>
</evidence>
<comment type="function">
    <text evidence="8 10">GTPase that plays an essential role in the late steps of ribosome biogenesis.</text>
</comment>
<evidence type="ECO:0000256" key="7">
    <source>
        <dbReference type="ARBA" id="ARBA00032345"/>
    </source>
</evidence>
<evidence type="ECO:0000256" key="3">
    <source>
        <dbReference type="ARBA" id="ARBA00022517"/>
    </source>
</evidence>
<feature type="binding site" evidence="8">
    <location>
        <begin position="229"/>
        <end position="233"/>
    </location>
    <ligand>
        <name>GTP</name>
        <dbReference type="ChEBI" id="CHEBI:37565"/>
        <label>2</label>
    </ligand>
</feature>
<dbReference type="SUPFAM" id="SSF52540">
    <property type="entry name" value="P-loop containing nucleoside triphosphate hydrolases"/>
    <property type="match status" value="2"/>
</dbReference>
<dbReference type="InterPro" id="IPR005225">
    <property type="entry name" value="Small_GTP-bd"/>
</dbReference>
<keyword evidence="13" id="KW-1185">Reference proteome</keyword>
<feature type="binding site" evidence="8">
    <location>
        <begin position="9"/>
        <end position="16"/>
    </location>
    <ligand>
        <name>GTP</name>
        <dbReference type="ChEBI" id="CHEBI:37565"/>
        <label>1</label>
    </ligand>
</feature>
<reference evidence="12 13" key="2">
    <citation type="journal article" date="2021" name="Int. J. Syst. Evol. Microbiol.">
        <title>Isolation and Polyphasic Characterization of Desulfuromonas versatilis sp. Nov., an Electrogenic Bacteria Capable of Versatile Metabolism Isolated from a Graphene Oxide-Reducing Enrichment Culture.</title>
        <authorList>
            <person name="Xie L."/>
            <person name="Yoshida N."/>
            <person name="Ishii S."/>
            <person name="Meng L."/>
        </authorList>
    </citation>
    <scope>NUCLEOTIDE SEQUENCE [LARGE SCALE GENOMIC DNA]</scope>
    <source>
        <strain evidence="12 13">NIT-T3</strain>
    </source>
</reference>
<sequence>MIPVVAIVGRPNVGKSTLFNRILGQRKAIVEDLPGVTRDRHYAEVNRYGTPFTLIDTGGFEPISQERMLIQMREQSQLAVEEADLIMFVMDGKEGLTPSDEEVAKMLRKVEKPVLYVVNKIDGAKQEASLGEFYALGIEELWSASAEHGRGVSELMDRVLELLPPCAPREEDSEETRLAVIGRPNVGKSSLVNRLLGFERVVANPVAGTTRDSIDTPFIYNRRRYVLIDTAGIRRKGKVSLALEKYSVVHALKAMDRAHVVLVVIDAQEGITDQDLTVAGYAFEKGRAVVLVVNKWDLVEKDNATMGRYLEKLRISFKFLSFAPVLFVSAQSGQRVGKIMATVEKVAAEFDKQIQTSALNRVLEEAEKTHPPAVFQGKRVKLFYATQTGVRPPTITIFVNKAEGVHFSYQRYLQNKFREAFDFEGSPLRLIFKDRER</sequence>
<keyword evidence="3 8" id="KW-0690">Ribosome biogenesis</keyword>
<dbReference type="CDD" id="cd01894">
    <property type="entry name" value="EngA1"/>
    <property type="match status" value="1"/>
</dbReference>
<feature type="binding site" evidence="8">
    <location>
        <begin position="182"/>
        <end position="189"/>
    </location>
    <ligand>
        <name>GTP</name>
        <dbReference type="ChEBI" id="CHEBI:37565"/>
        <label>2</label>
    </ligand>
</feature>
<feature type="binding site" evidence="8">
    <location>
        <begin position="56"/>
        <end position="60"/>
    </location>
    <ligand>
        <name>GTP</name>
        <dbReference type="ChEBI" id="CHEBI:37565"/>
        <label>1</label>
    </ligand>
</feature>
<keyword evidence="5 8" id="KW-0547">Nucleotide-binding</keyword>
<feature type="domain" description="EngA-type G" evidence="11">
    <location>
        <begin position="176"/>
        <end position="351"/>
    </location>
</feature>
<evidence type="ECO:0000256" key="4">
    <source>
        <dbReference type="ARBA" id="ARBA00022737"/>
    </source>
</evidence>
<dbReference type="InterPro" id="IPR027417">
    <property type="entry name" value="P-loop_NTPase"/>
</dbReference>
<evidence type="ECO:0000256" key="8">
    <source>
        <dbReference type="HAMAP-Rule" id="MF_00195"/>
    </source>
</evidence>
<dbReference type="PRINTS" id="PR00326">
    <property type="entry name" value="GTP1OBG"/>
</dbReference>
<dbReference type="PIRSF" id="PIRSF006485">
    <property type="entry name" value="GTP-binding_EngA"/>
    <property type="match status" value="1"/>
</dbReference>
<dbReference type="Pfam" id="PF01926">
    <property type="entry name" value="MMR_HSR1"/>
    <property type="match status" value="2"/>
</dbReference>
<dbReference type="Pfam" id="PF14714">
    <property type="entry name" value="KH_dom-like"/>
    <property type="match status" value="1"/>
</dbReference>
<evidence type="ECO:0000313" key="12">
    <source>
        <dbReference type="EMBL" id="BCR05129.1"/>
    </source>
</evidence>
<accession>A0ABN6DYW7</accession>
<dbReference type="InterPro" id="IPR006073">
    <property type="entry name" value="GTP-bd"/>
</dbReference>
<reference evidence="12 13" key="1">
    <citation type="journal article" date="2016" name="C (Basel)">
        <title>Selective Growth of and Electricity Production by Marine Exoelectrogenic Bacteria in Self-Aggregated Hydrogel of Microbially Reduced Graphene Oxide.</title>
        <authorList>
            <person name="Yoshida N."/>
            <person name="Goto Y."/>
            <person name="Miyata Y."/>
        </authorList>
    </citation>
    <scope>NUCLEOTIDE SEQUENCE [LARGE SCALE GENOMIC DNA]</scope>
    <source>
        <strain evidence="12 13">NIT-T3</strain>
    </source>
</reference>